<evidence type="ECO:0000256" key="1">
    <source>
        <dbReference type="ARBA" id="ARBA00000624"/>
    </source>
</evidence>
<comment type="catalytic activity">
    <reaction evidence="1 14 15">
        <text>(2R,3S)-3-isopropylmalate + NAD(+) = 4-methyl-2-oxopentanoate + CO2 + NADH</text>
        <dbReference type="Rhea" id="RHEA:32271"/>
        <dbReference type="ChEBI" id="CHEBI:16526"/>
        <dbReference type="ChEBI" id="CHEBI:17865"/>
        <dbReference type="ChEBI" id="CHEBI:35121"/>
        <dbReference type="ChEBI" id="CHEBI:57540"/>
        <dbReference type="ChEBI" id="CHEBI:57945"/>
        <dbReference type="EC" id="1.1.1.85"/>
    </reaction>
</comment>
<dbReference type="AlphaFoldDB" id="A0A501WTB7"/>
<keyword evidence="10 14" id="KW-0560">Oxidoreductase</keyword>
<feature type="domain" description="Isopropylmalate dehydrogenase-like" evidence="16">
    <location>
        <begin position="5"/>
        <end position="361"/>
    </location>
</feature>
<sequence>MANPTLLILPGDGIGPEVMAEVRKVVDWFGRNGRPFDVDEDLVGGCAYDAHGQAISDAAMERAQAADAVLLGAVGGPKWDKVPYDARPEAGLLRLRKDLELFANLRPAKCFDALADFSSLKRELVEGLDILIVRELTGGVYFGEPKQITDLGNGQKRAVDTQVYDTFEIERISAVAFELARLRDNRVCSMEKRNVMKSGLLWHDVVEATHAARFADVQLTHMLADAGGMQLVRAPKQFDVIVTDNLFGDMLSDVAAMLTGSLGMLPSASLGAPDPKTGRRKALYEPVHGSAPDIAGQGKANPIACVLSFAMALRYSFDAGAEADRLEAAVEKVLADGLRTADLVGPGGGATVSTSEMGDAIVAALEASL</sequence>
<feature type="binding site" evidence="14">
    <location>
        <position position="134"/>
    </location>
    <ligand>
        <name>substrate</name>
    </ligand>
</feature>
<dbReference type="SUPFAM" id="SSF53659">
    <property type="entry name" value="Isocitrate/Isopropylmalate dehydrogenase-like"/>
    <property type="match status" value="1"/>
</dbReference>
<evidence type="ECO:0000256" key="10">
    <source>
        <dbReference type="ARBA" id="ARBA00023002"/>
    </source>
</evidence>
<name>A0A501WTB7_9RHOB</name>
<evidence type="ECO:0000256" key="9">
    <source>
        <dbReference type="ARBA" id="ARBA00022842"/>
    </source>
</evidence>
<dbReference type="FunFam" id="3.40.718.10:FF:000006">
    <property type="entry name" value="3-isopropylmalate dehydrogenase"/>
    <property type="match status" value="1"/>
</dbReference>
<keyword evidence="14" id="KW-0963">Cytoplasm</keyword>
<dbReference type="SMART" id="SM01329">
    <property type="entry name" value="Iso_dh"/>
    <property type="match status" value="1"/>
</dbReference>
<dbReference type="Proteomes" id="UP000319255">
    <property type="component" value="Unassembled WGS sequence"/>
</dbReference>
<dbReference type="InterPro" id="IPR019818">
    <property type="entry name" value="IsoCit/isopropylmalate_DH_CS"/>
</dbReference>
<dbReference type="GO" id="GO:0003862">
    <property type="term" value="F:3-isopropylmalate dehydrogenase activity"/>
    <property type="evidence" value="ECO:0007669"/>
    <property type="project" value="UniProtKB-UniRule"/>
</dbReference>
<evidence type="ECO:0000259" key="16">
    <source>
        <dbReference type="SMART" id="SM01329"/>
    </source>
</evidence>
<evidence type="ECO:0000256" key="3">
    <source>
        <dbReference type="ARBA" id="ARBA00004762"/>
    </source>
</evidence>
<keyword evidence="11 14" id="KW-0520">NAD</keyword>
<dbReference type="GO" id="GO:0051287">
    <property type="term" value="F:NAD binding"/>
    <property type="evidence" value="ECO:0007669"/>
    <property type="project" value="InterPro"/>
</dbReference>
<dbReference type="EMBL" id="VFRP01000003">
    <property type="protein sequence ID" value="TPE52638.1"/>
    <property type="molecule type" value="Genomic_DNA"/>
</dbReference>
<proteinExistence type="inferred from homology"/>
<dbReference type="UniPathway" id="UPA00048">
    <property type="reaction ID" value="UER00072"/>
</dbReference>
<accession>A0A501WTB7</accession>
<feature type="site" description="Important for catalysis" evidence="14">
    <location>
        <position position="141"/>
    </location>
</feature>
<protein>
    <recommendedName>
        <fullName evidence="14">3-isopropylmalate dehydrogenase</fullName>
        <ecNumber evidence="14">1.1.1.85</ecNumber>
    </recommendedName>
    <alternativeName>
        <fullName evidence="14">3-IPM-DH</fullName>
    </alternativeName>
    <alternativeName>
        <fullName evidence="14">Beta-IPM dehydrogenase</fullName>
        <shortName evidence="14">IMDH</shortName>
    </alternativeName>
</protein>
<evidence type="ECO:0000256" key="15">
    <source>
        <dbReference type="RuleBase" id="RU004445"/>
    </source>
</evidence>
<keyword evidence="18" id="KW-1185">Reference proteome</keyword>
<keyword evidence="7 14" id="KW-0028">Amino-acid biosynthesis</keyword>
<dbReference type="GO" id="GO:0005829">
    <property type="term" value="C:cytosol"/>
    <property type="evidence" value="ECO:0007669"/>
    <property type="project" value="TreeGrafter"/>
</dbReference>
<comment type="cofactor">
    <cofactor evidence="2">
        <name>Mn(2+)</name>
        <dbReference type="ChEBI" id="CHEBI:29035"/>
    </cofactor>
</comment>
<feature type="binding site" evidence="14">
    <location>
        <position position="96"/>
    </location>
    <ligand>
        <name>substrate</name>
    </ligand>
</feature>
<dbReference type="HAMAP" id="MF_01033">
    <property type="entry name" value="LeuB_type1"/>
    <property type="match status" value="1"/>
</dbReference>
<evidence type="ECO:0000256" key="2">
    <source>
        <dbReference type="ARBA" id="ARBA00001936"/>
    </source>
</evidence>
<feature type="binding site" evidence="14">
    <location>
        <position position="106"/>
    </location>
    <ligand>
        <name>substrate</name>
    </ligand>
</feature>
<gene>
    <name evidence="14 17" type="primary">leuB</name>
    <name evidence="17" type="ORF">FJM51_05530</name>
</gene>
<dbReference type="Gene3D" id="3.40.718.10">
    <property type="entry name" value="Isopropylmalate Dehydrogenase"/>
    <property type="match status" value="1"/>
</dbReference>
<evidence type="ECO:0000256" key="7">
    <source>
        <dbReference type="ARBA" id="ARBA00022605"/>
    </source>
</evidence>
<evidence type="ECO:0000256" key="11">
    <source>
        <dbReference type="ARBA" id="ARBA00023027"/>
    </source>
</evidence>
<evidence type="ECO:0000256" key="13">
    <source>
        <dbReference type="ARBA" id="ARBA00023304"/>
    </source>
</evidence>
<keyword evidence="9 14" id="KW-0460">Magnesium</keyword>
<feature type="binding site" evidence="14">
    <location>
        <position position="249"/>
    </location>
    <ligand>
        <name>Mg(2+)</name>
        <dbReference type="ChEBI" id="CHEBI:18420"/>
    </ligand>
</feature>
<comment type="subcellular location">
    <subcellularLocation>
        <location evidence="14">Cytoplasm</location>
    </subcellularLocation>
</comment>
<feature type="binding site" evidence="14">
    <location>
        <position position="225"/>
    </location>
    <ligand>
        <name>substrate</name>
    </ligand>
</feature>
<dbReference type="EC" id="1.1.1.85" evidence="14"/>
<dbReference type="OrthoDB" id="9767905at2"/>
<dbReference type="GO" id="GO:0000287">
    <property type="term" value="F:magnesium ion binding"/>
    <property type="evidence" value="ECO:0007669"/>
    <property type="project" value="InterPro"/>
</dbReference>
<keyword evidence="6 14" id="KW-0432">Leucine biosynthesis</keyword>
<reference evidence="17 18" key="1">
    <citation type="submission" date="2019-06" db="EMBL/GenBank/DDBJ databases">
        <title>A novel bacterium of genus Amaricoccus, isolated from marine sediment.</title>
        <authorList>
            <person name="Huang H."/>
            <person name="Mo K."/>
            <person name="Hu Y."/>
        </authorList>
    </citation>
    <scope>NUCLEOTIDE SEQUENCE [LARGE SCALE GENOMIC DNA]</scope>
    <source>
        <strain evidence="17 18">HB172011</strain>
    </source>
</reference>
<dbReference type="PROSITE" id="PS00470">
    <property type="entry name" value="IDH_IMDH"/>
    <property type="match status" value="1"/>
</dbReference>
<feature type="binding site" evidence="14">
    <location>
        <begin position="289"/>
        <end position="301"/>
    </location>
    <ligand>
        <name>NAD(+)</name>
        <dbReference type="ChEBI" id="CHEBI:57540"/>
    </ligand>
</feature>
<dbReference type="RefSeq" id="WP_140453120.1">
    <property type="nucleotide sequence ID" value="NZ_VFRP01000003.1"/>
</dbReference>
<comment type="caution">
    <text evidence="17">The sequence shown here is derived from an EMBL/GenBank/DDBJ whole genome shotgun (WGS) entry which is preliminary data.</text>
</comment>
<organism evidence="17 18">
    <name type="scientific">Amaricoccus solimangrovi</name>
    <dbReference type="NCBI Taxonomy" id="2589815"/>
    <lineage>
        <taxon>Bacteria</taxon>
        <taxon>Pseudomonadati</taxon>
        <taxon>Pseudomonadota</taxon>
        <taxon>Alphaproteobacteria</taxon>
        <taxon>Rhodobacterales</taxon>
        <taxon>Paracoccaceae</taxon>
        <taxon>Amaricoccus</taxon>
    </lineage>
</organism>
<dbReference type="GO" id="GO:0009098">
    <property type="term" value="P:L-leucine biosynthetic process"/>
    <property type="evidence" value="ECO:0007669"/>
    <property type="project" value="UniProtKB-UniRule"/>
</dbReference>
<keyword evidence="8 14" id="KW-0479">Metal-binding</keyword>
<evidence type="ECO:0000256" key="5">
    <source>
        <dbReference type="ARBA" id="ARBA00011738"/>
    </source>
</evidence>
<feature type="site" description="Important for catalysis" evidence="14">
    <location>
        <position position="192"/>
    </location>
</feature>
<evidence type="ECO:0000256" key="14">
    <source>
        <dbReference type="HAMAP-Rule" id="MF_01033"/>
    </source>
</evidence>
<dbReference type="InterPro" id="IPR004429">
    <property type="entry name" value="Isopropylmalate_DH"/>
</dbReference>
<keyword evidence="13 14" id="KW-0100">Branched-chain amino acid biosynthesis</keyword>
<keyword evidence="12 14" id="KW-0464">Manganese</keyword>
<feature type="binding site" evidence="14">
    <location>
        <position position="253"/>
    </location>
    <ligand>
        <name>Mg(2+)</name>
        <dbReference type="ChEBI" id="CHEBI:18420"/>
    </ligand>
</feature>
<comment type="similarity">
    <text evidence="4 14">Belongs to the isocitrate and isopropylmalate dehydrogenases family. LeuB type 1 subfamily.</text>
</comment>
<evidence type="ECO:0000256" key="8">
    <source>
        <dbReference type="ARBA" id="ARBA00022723"/>
    </source>
</evidence>
<evidence type="ECO:0000313" key="18">
    <source>
        <dbReference type="Proteomes" id="UP000319255"/>
    </source>
</evidence>
<dbReference type="PANTHER" id="PTHR42979:SF1">
    <property type="entry name" value="3-ISOPROPYLMALATE DEHYDROGENASE"/>
    <property type="match status" value="1"/>
</dbReference>
<evidence type="ECO:0000256" key="6">
    <source>
        <dbReference type="ARBA" id="ARBA00022430"/>
    </source>
</evidence>
<evidence type="ECO:0000313" key="17">
    <source>
        <dbReference type="EMBL" id="TPE52638.1"/>
    </source>
</evidence>
<dbReference type="InterPro" id="IPR024084">
    <property type="entry name" value="IsoPropMal-DH-like_dom"/>
</dbReference>
<feature type="binding site" evidence="14">
    <location>
        <position position="225"/>
    </location>
    <ligand>
        <name>Mg(2+)</name>
        <dbReference type="ChEBI" id="CHEBI:18420"/>
    </ligand>
</feature>
<feature type="binding site" evidence="14">
    <location>
        <begin position="76"/>
        <end position="89"/>
    </location>
    <ligand>
        <name>NAD(+)</name>
        <dbReference type="ChEBI" id="CHEBI:57540"/>
    </ligand>
</feature>
<comment type="pathway">
    <text evidence="3 14 15">Amino-acid biosynthesis; L-leucine biosynthesis; L-leucine from 3-methyl-2-oxobutanoate: step 3/4.</text>
</comment>
<evidence type="ECO:0000256" key="12">
    <source>
        <dbReference type="ARBA" id="ARBA00023211"/>
    </source>
</evidence>
<dbReference type="NCBIfam" id="TIGR00169">
    <property type="entry name" value="leuB"/>
    <property type="match status" value="1"/>
</dbReference>
<comment type="subunit">
    <text evidence="5 14 15">Homodimer.</text>
</comment>
<comment type="cofactor">
    <cofactor evidence="14 15">
        <name>Mg(2+)</name>
        <dbReference type="ChEBI" id="CHEBI:18420"/>
    </cofactor>
    <cofactor evidence="14 15">
        <name>Mn(2+)</name>
        <dbReference type="ChEBI" id="CHEBI:29035"/>
    </cofactor>
    <text evidence="14 15">Binds 1 Mg(2+) or Mn(2+) ion per subunit.</text>
</comment>
<evidence type="ECO:0000256" key="4">
    <source>
        <dbReference type="ARBA" id="ARBA00008319"/>
    </source>
</evidence>
<dbReference type="Pfam" id="PF00180">
    <property type="entry name" value="Iso_dh"/>
    <property type="match status" value="1"/>
</dbReference>
<dbReference type="PANTHER" id="PTHR42979">
    <property type="entry name" value="3-ISOPROPYLMALATE DEHYDROGENASE"/>
    <property type="match status" value="1"/>
</dbReference>
<comment type="function">
    <text evidence="14 15">Catalyzes the oxidation of 3-carboxy-2-hydroxy-4-methylpentanoate (3-isopropylmalate) to 3-carboxy-4-methyl-2-oxopentanoate. The product decarboxylates to 4-methyl-2 oxopentanoate.</text>
</comment>